<dbReference type="AlphaFoldDB" id="A0A6N4VDX2"/>
<name>A0A6N4VDX2_9MYCO</name>
<reference evidence="2 3" key="1">
    <citation type="journal article" date="2019" name="Emerg. Microbes Infect.">
        <title>Comprehensive subspecies identification of 175 nontuberculous mycobacteria species based on 7547 genomic profiles.</title>
        <authorList>
            <person name="Matsumoto Y."/>
            <person name="Kinjo T."/>
            <person name="Motooka D."/>
            <person name="Nabeya D."/>
            <person name="Jung N."/>
            <person name="Uechi K."/>
            <person name="Horii T."/>
            <person name="Iida T."/>
            <person name="Fujita J."/>
            <person name="Nakamura S."/>
        </authorList>
    </citation>
    <scope>NUCLEOTIDE SEQUENCE [LARGE SCALE GENOMIC DNA]</scope>
    <source>
        <strain evidence="2 3">JCM 12603</strain>
    </source>
</reference>
<evidence type="ECO:0000313" key="3">
    <source>
        <dbReference type="Proteomes" id="UP000466785"/>
    </source>
</evidence>
<organism evidence="2 3">
    <name type="scientific">Mycolicibacterium poriferae</name>
    <dbReference type="NCBI Taxonomy" id="39694"/>
    <lineage>
        <taxon>Bacteria</taxon>
        <taxon>Bacillati</taxon>
        <taxon>Actinomycetota</taxon>
        <taxon>Actinomycetes</taxon>
        <taxon>Mycobacteriales</taxon>
        <taxon>Mycobacteriaceae</taxon>
        <taxon>Mycolicibacterium</taxon>
    </lineage>
</organism>
<dbReference type="KEGG" id="mpof:MPOR_50180"/>
<evidence type="ECO:0000256" key="1">
    <source>
        <dbReference type="SAM" id="MobiDB-lite"/>
    </source>
</evidence>
<evidence type="ECO:0000313" key="2">
    <source>
        <dbReference type="EMBL" id="BBX53992.1"/>
    </source>
</evidence>
<feature type="region of interest" description="Disordered" evidence="1">
    <location>
        <begin position="1"/>
        <end position="22"/>
    </location>
</feature>
<protein>
    <submittedName>
        <fullName evidence="2">Uncharacterized protein</fullName>
    </submittedName>
</protein>
<dbReference type="EMBL" id="AP022570">
    <property type="protein sequence ID" value="BBX53992.1"/>
    <property type="molecule type" value="Genomic_DNA"/>
</dbReference>
<sequence length="52" mass="5470">MSSLTRADTAVRDNPVSLPNSGLLSPALRLISAYNSPTDHADDDRSRAMAAA</sequence>
<accession>A0A6N4VDX2</accession>
<proteinExistence type="predicted"/>
<dbReference type="Proteomes" id="UP000466785">
    <property type="component" value="Chromosome"/>
</dbReference>
<gene>
    <name evidence="2" type="ORF">MPOR_50180</name>
</gene>
<keyword evidence="3" id="KW-1185">Reference proteome</keyword>